<accession>A7MV43</accession>
<dbReference type="KEGG" id="vha:VIBHAR_01501"/>
<sequence>MAGAAFWERGPPTKLAMGCQKLCGSNKYWKKRYGYHKRSLSETAIIKALNKFTGLGMPETYRIDEETHKMGDSISKLNYATKPPRKTPQSVTKKWPPIFGHDFK</sequence>
<organism evidence="2 3">
    <name type="scientific">Vibrio campbellii (strain ATCC BAA-1116)</name>
    <dbReference type="NCBI Taxonomy" id="2902295"/>
    <lineage>
        <taxon>Bacteria</taxon>
        <taxon>Pseudomonadati</taxon>
        <taxon>Pseudomonadota</taxon>
        <taxon>Gammaproteobacteria</taxon>
        <taxon>Vibrionales</taxon>
        <taxon>Vibrionaceae</taxon>
        <taxon>Vibrio</taxon>
    </lineage>
</organism>
<gene>
    <name evidence="2" type="ordered locus">VIBHAR_01501</name>
</gene>
<evidence type="ECO:0000313" key="3">
    <source>
        <dbReference type="Proteomes" id="UP000008152"/>
    </source>
</evidence>
<name>A7MV43_VIBC1</name>
<dbReference type="AlphaFoldDB" id="A7MV43"/>
<evidence type="ECO:0000313" key="2">
    <source>
        <dbReference type="EMBL" id="ABU70471.1"/>
    </source>
</evidence>
<dbReference type="EMBL" id="CP000789">
    <property type="protein sequence ID" value="ABU70471.1"/>
    <property type="molecule type" value="Genomic_DNA"/>
</dbReference>
<feature type="region of interest" description="Disordered" evidence="1">
    <location>
        <begin position="74"/>
        <end position="104"/>
    </location>
</feature>
<proteinExistence type="predicted"/>
<dbReference type="Proteomes" id="UP000008152">
    <property type="component" value="Chromosome I"/>
</dbReference>
<dbReference type="PATRIC" id="fig|338187.36.peg.1421"/>
<reference evidence="2 3" key="1">
    <citation type="submission" date="2007-08" db="EMBL/GenBank/DDBJ databases">
        <authorList>
            <consortium name="The Vibrio harveyi Genome Sequencing Project"/>
            <person name="Bassler B."/>
            <person name="Clifton S.W."/>
            <person name="Fulton L."/>
            <person name="Delehaunty K."/>
            <person name="Fronick C."/>
            <person name="Harrison M."/>
            <person name="Markivic C."/>
            <person name="Fulton R."/>
            <person name="Tin-Wollam A.-M."/>
            <person name="Shah N."/>
            <person name="Pepin K."/>
            <person name="Nash W."/>
            <person name="Thiruvilangam P."/>
            <person name="Bhonagiri V."/>
            <person name="Waters C."/>
            <person name="Tu K.C."/>
            <person name="Irgon J."/>
            <person name="Wilson R.K."/>
        </authorList>
    </citation>
    <scope>NUCLEOTIDE SEQUENCE [LARGE SCALE GENOMIC DNA]</scope>
    <source>
        <strain evidence="3">ATCC BAA-1116 / BB120</strain>
    </source>
</reference>
<evidence type="ECO:0000256" key="1">
    <source>
        <dbReference type="SAM" id="MobiDB-lite"/>
    </source>
</evidence>
<protein>
    <submittedName>
        <fullName evidence="2">Uncharacterized protein</fullName>
    </submittedName>
</protein>